<dbReference type="GO" id="GO:0005829">
    <property type="term" value="C:cytosol"/>
    <property type="evidence" value="ECO:0007669"/>
    <property type="project" value="TreeGrafter"/>
</dbReference>
<dbReference type="Proteomes" id="UP000462363">
    <property type="component" value="Unassembled WGS sequence"/>
</dbReference>
<dbReference type="EC" id="2.1.1.-" evidence="6"/>
<protein>
    <recommendedName>
        <fullName evidence="6">Ribosomal RNA small subunit methyltransferase G</fullName>
        <ecNumber evidence="6">2.1.1.-</ecNumber>
    </recommendedName>
    <alternativeName>
        <fullName evidence="6">16S rRNA 7-methylguanosine methyltransferase</fullName>
        <shortName evidence="6">16S rRNA m7G methyltransferase</shortName>
    </alternativeName>
</protein>
<dbReference type="InterPro" id="IPR029063">
    <property type="entry name" value="SAM-dependent_MTases_sf"/>
</dbReference>
<keyword evidence="3 6" id="KW-0489">Methyltransferase</keyword>
<comment type="similarity">
    <text evidence="6">Belongs to the methyltransferase superfamily. RNA methyltransferase RsmG family.</text>
</comment>
<dbReference type="Pfam" id="PF02527">
    <property type="entry name" value="GidB"/>
    <property type="match status" value="1"/>
</dbReference>
<feature type="binding site" evidence="6">
    <location>
        <position position="76"/>
    </location>
    <ligand>
        <name>S-adenosyl-L-methionine</name>
        <dbReference type="ChEBI" id="CHEBI:59789"/>
    </ligand>
</feature>
<evidence type="ECO:0000256" key="3">
    <source>
        <dbReference type="ARBA" id="ARBA00022603"/>
    </source>
</evidence>
<proteinExistence type="inferred from homology"/>
<dbReference type="RefSeq" id="WP_154323309.1">
    <property type="nucleotide sequence ID" value="NZ_CAMDTP010000030.1"/>
</dbReference>
<comment type="subcellular location">
    <subcellularLocation>
        <location evidence="6">Cytoplasm</location>
    </subcellularLocation>
</comment>
<feature type="binding site" evidence="6">
    <location>
        <begin position="127"/>
        <end position="128"/>
    </location>
    <ligand>
        <name>S-adenosyl-L-methionine</name>
        <dbReference type="ChEBI" id="CHEBI:59789"/>
    </ligand>
</feature>
<dbReference type="PIRSF" id="PIRSF003078">
    <property type="entry name" value="GidB"/>
    <property type="match status" value="1"/>
</dbReference>
<dbReference type="EMBL" id="VUMB01000034">
    <property type="protein sequence ID" value="MSS41390.1"/>
    <property type="molecule type" value="Genomic_DNA"/>
</dbReference>
<name>A0A844F9T3_CLOSV</name>
<reference evidence="7 8" key="1">
    <citation type="submission" date="2019-08" db="EMBL/GenBank/DDBJ databases">
        <title>In-depth cultivation of the pig gut microbiome towards novel bacterial diversity and tailored functional studies.</title>
        <authorList>
            <person name="Wylensek D."/>
            <person name="Hitch T.C.A."/>
            <person name="Clavel T."/>
        </authorList>
    </citation>
    <scope>NUCLEOTIDE SEQUENCE [LARGE SCALE GENOMIC DNA]</scope>
    <source>
        <strain evidence="7 8">BL-389-WT-3D</strain>
    </source>
</reference>
<evidence type="ECO:0000256" key="5">
    <source>
        <dbReference type="ARBA" id="ARBA00022691"/>
    </source>
</evidence>
<comment type="caution">
    <text evidence="7">The sequence shown here is derived from an EMBL/GenBank/DDBJ whole genome shotgun (WGS) entry which is preliminary data.</text>
</comment>
<dbReference type="NCBIfam" id="TIGR00138">
    <property type="entry name" value="rsmG_gidB"/>
    <property type="match status" value="1"/>
</dbReference>
<evidence type="ECO:0000313" key="7">
    <source>
        <dbReference type="EMBL" id="MSS41390.1"/>
    </source>
</evidence>
<gene>
    <name evidence="6 7" type="primary">rsmG</name>
    <name evidence="7" type="ORF">FYJ37_13835</name>
</gene>
<keyword evidence="2 6" id="KW-0698">rRNA processing</keyword>
<comment type="function">
    <text evidence="6">Specifically methylates the N7 position of a guanine in 16S rRNA.</text>
</comment>
<feature type="binding site" evidence="6">
    <location>
        <position position="81"/>
    </location>
    <ligand>
        <name>S-adenosyl-L-methionine</name>
        <dbReference type="ChEBI" id="CHEBI:59789"/>
    </ligand>
</feature>
<dbReference type="GO" id="GO:0070043">
    <property type="term" value="F:rRNA (guanine-N7-)-methyltransferase activity"/>
    <property type="evidence" value="ECO:0007669"/>
    <property type="project" value="UniProtKB-UniRule"/>
</dbReference>
<keyword evidence="5 6" id="KW-0949">S-adenosyl-L-methionine</keyword>
<dbReference type="PANTHER" id="PTHR31760">
    <property type="entry name" value="S-ADENOSYL-L-METHIONINE-DEPENDENT METHYLTRANSFERASES SUPERFAMILY PROTEIN"/>
    <property type="match status" value="1"/>
</dbReference>
<sequence length="237" mass="26905">MEHLLEEKLEKLGIQINEIQRKQFDDFYQLLVEWNKVMNLTGITEYGEVVEKHFVDSLSLVEVLDLENVNHVIDVGTGAGFPGIPLKIAFPHLRITLLDSLNKRIKFLDTVIKELGLKDIHTIHGRAEDYARQAEYREKYDLCVSRAVANLATLSEYCLPYIRVGGIFISYKSGDIDKEISESGKAVRILGGELEDIYRFQLPGTDIGRSFVKINKIKSTGKKFPRKAGLPSKEPLK</sequence>
<dbReference type="HAMAP" id="MF_00074">
    <property type="entry name" value="16SrRNA_methyltr_G"/>
    <property type="match status" value="1"/>
</dbReference>
<evidence type="ECO:0000256" key="4">
    <source>
        <dbReference type="ARBA" id="ARBA00022679"/>
    </source>
</evidence>
<dbReference type="FunFam" id="3.40.50.150:FF:000041">
    <property type="entry name" value="Ribosomal RNA small subunit methyltransferase G"/>
    <property type="match status" value="1"/>
</dbReference>
<keyword evidence="4 6" id="KW-0808">Transferase</keyword>
<dbReference type="InterPro" id="IPR003682">
    <property type="entry name" value="rRNA_ssu_MeTfrase_G"/>
</dbReference>
<dbReference type="PANTHER" id="PTHR31760:SF0">
    <property type="entry name" value="S-ADENOSYL-L-METHIONINE-DEPENDENT METHYLTRANSFERASES SUPERFAMILY PROTEIN"/>
    <property type="match status" value="1"/>
</dbReference>
<evidence type="ECO:0000256" key="6">
    <source>
        <dbReference type="HAMAP-Rule" id="MF_00074"/>
    </source>
</evidence>
<dbReference type="SUPFAM" id="SSF53335">
    <property type="entry name" value="S-adenosyl-L-methionine-dependent methyltransferases"/>
    <property type="match status" value="1"/>
</dbReference>
<organism evidence="7 8">
    <name type="scientific">Clostridium scindens (strain JCM 10418 / VPI 12708)</name>
    <dbReference type="NCBI Taxonomy" id="29347"/>
    <lineage>
        <taxon>Bacteria</taxon>
        <taxon>Bacillati</taxon>
        <taxon>Bacillota</taxon>
        <taxon>Clostridia</taxon>
        <taxon>Lachnospirales</taxon>
        <taxon>Lachnospiraceae</taxon>
    </lineage>
</organism>
<accession>A0A844F9T3</accession>
<evidence type="ECO:0000313" key="8">
    <source>
        <dbReference type="Proteomes" id="UP000462363"/>
    </source>
</evidence>
<feature type="binding site" evidence="6">
    <location>
        <position position="146"/>
    </location>
    <ligand>
        <name>S-adenosyl-L-methionine</name>
        <dbReference type="ChEBI" id="CHEBI:59789"/>
    </ligand>
</feature>
<evidence type="ECO:0000256" key="1">
    <source>
        <dbReference type="ARBA" id="ARBA00022490"/>
    </source>
</evidence>
<keyword evidence="1 6" id="KW-0963">Cytoplasm</keyword>
<dbReference type="AlphaFoldDB" id="A0A844F9T3"/>
<comment type="caution">
    <text evidence="6">Lacks conserved residue(s) required for the propagation of feature annotation.</text>
</comment>
<dbReference type="Gene3D" id="3.40.50.150">
    <property type="entry name" value="Vaccinia Virus protein VP39"/>
    <property type="match status" value="1"/>
</dbReference>
<dbReference type="CDD" id="cd02440">
    <property type="entry name" value="AdoMet_MTases"/>
    <property type="match status" value="1"/>
</dbReference>
<evidence type="ECO:0000256" key="2">
    <source>
        <dbReference type="ARBA" id="ARBA00022552"/>
    </source>
</evidence>